<feature type="transmembrane region" description="Helical" evidence="1">
    <location>
        <begin position="183"/>
        <end position="211"/>
    </location>
</feature>
<evidence type="ECO:0008006" key="4">
    <source>
        <dbReference type="Google" id="ProtNLM"/>
    </source>
</evidence>
<keyword evidence="1" id="KW-0812">Transmembrane</keyword>
<dbReference type="AlphaFoldDB" id="A0A250E663"/>
<feature type="transmembrane region" description="Helical" evidence="1">
    <location>
        <begin position="46"/>
        <end position="64"/>
    </location>
</feature>
<organism evidence="2 3">
    <name type="scientific">Capnocytophaga cynodegmi</name>
    <dbReference type="NCBI Taxonomy" id="28189"/>
    <lineage>
        <taxon>Bacteria</taxon>
        <taxon>Pseudomonadati</taxon>
        <taxon>Bacteroidota</taxon>
        <taxon>Flavobacteriia</taxon>
        <taxon>Flavobacteriales</taxon>
        <taxon>Flavobacteriaceae</taxon>
        <taxon>Capnocytophaga</taxon>
    </lineage>
</organism>
<reference evidence="2 3" key="1">
    <citation type="journal article" date="2017" name="Genome Announc.">
        <title>Twelve Complete Reference Genomes of Clinical Isolates in the Capnocytophaga Genus.</title>
        <authorList>
            <person name="Villarma A."/>
            <person name="Gulvik C.A."/>
            <person name="Rowe L.A."/>
            <person name="Sheth M."/>
            <person name="Juieng P."/>
            <person name="Nicholson A.C."/>
            <person name="Loparev V.N."/>
            <person name="McQuiston J.R."/>
        </authorList>
    </citation>
    <scope>NUCLEOTIDE SEQUENCE [LARGE SCALE GENOMIC DNA]</scope>
    <source>
        <strain evidence="2 3">G7591</strain>
    </source>
</reference>
<accession>A0A250E663</accession>
<dbReference type="Proteomes" id="UP000242855">
    <property type="component" value="Chromosome"/>
</dbReference>
<proteinExistence type="predicted"/>
<feature type="transmembrane region" description="Helical" evidence="1">
    <location>
        <begin position="223"/>
        <end position="245"/>
    </location>
</feature>
<feature type="transmembrane region" description="Helical" evidence="1">
    <location>
        <begin position="265"/>
        <end position="284"/>
    </location>
</feature>
<keyword evidence="1" id="KW-1133">Transmembrane helix</keyword>
<feature type="transmembrane region" description="Helical" evidence="1">
    <location>
        <begin position="305"/>
        <end position="323"/>
    </location>
</feature>
<dbReference type="EMBL" id="CP022378">
    <property type="protein sequence ID" value="ATA68464.1"/>
    <property type="molecule type" value="Genomic_DNA"/>
</dbReference>
<feature type="transmembrane region" description="Helical" evidence="1">
    <location>
        <begin position="12"/>
        <end position="34"/>
    </location>
</feature>
<dbReference type="KEGG" id="ccyn:CGC48_07370"/>
<evidence type="ECO:0000313" key="3">
    <source>
        <dbReference type="Proteomes" id="UP000242855"/>
    </source>
</evidence>
<evidence type="ECO:0000313" key="2">
    <source>
        <dbReference type="EMBL" id="ATA68464.1"/>
    </source>
</evidence>
<dbReference type="InterPro" id="IPR049458">
    <property type="entry name" value="EpsG-like"/>
</dbReference>
<feature type="transmembrane region" description="Helical" evidence="1">
    <location>
        <begin position="104"/>
        <end position="124"/>
    </location>
</feature>
<name>A0A250E663_9FLAO</name>
<gene>
    <name evidence="2" type="ORF">CGC48_07370</name>
</gene>
<feature type="transmembrane region" description="Helical" evidence="1">
    <location>
        <begin position="329"/>
        <end position="345"/>
    </location>
</feature>
<keyword evidence="1" id="KW-0472">Membrane</keyword>
<protein>
    <recommendedName>
        <fullName evidence="4">EpsG family protein</fullName>
    </recommendedName>
</protein>
<evidence type="ECO:0000256" key="1">
    <source>
        <dbReference type="SAM" id="Phobius"/>
    </source>
</evidence>
<dbReference type="Pfam" id="PF14897">
    <property type="entry name" value="EpsG"/>
    <property type="match status" value="1"/>
</dbReference>
<feature type="transmembrane region" description="Helical" evidence="1">
    <location>
        <begin position="357"/>
        <end position="373"/>
    </location>
</feature>
<feature type="transmembrane region" description="Helical" evidence="1">
    <location>
        <begin position="136"/>
        <end position="163"/>
    </location>
</feature>
<sequence>MFDNQGYISETLFSTLHISIYSAMVFVALLSSISIDMNNKLLPNKLSNPFIIFFSILFIGIVGFREYNVGTDTEVYYNQWLSSAPPVESSEIIFDTLMSTLKKASLSFTSFLLLVAFLFYFFMARSLSKLSHSQKANAFLVVFCLFSLFFTSTMSINIMRQGLSLSFLLYSYSLWATNSKSKFILYFAICLSILTHTTSIIPLIIFIFINIFCKKTSLKYFNILYLIGIILAAANIGLLNIAPFIADILGESSKRIGYLQGSNELYSVGFKPQFVAFNTVFLILSLYSNRFRLSVQNNYKEKYEILLKYFITSSILFFMTFQIPYSDRWGLFSWITIPLLMIPFFSDIKNKKQYRSIIVLFFASIYIFFQITSS</sequence>